<name>A0ABT8WIV4_9FLAO</name>
<dbReference type="RefSeq" id="WP_303300150.1">
    <property type="nucleotide sequence ID" value="NZ_BAABDA010000042.1"/>
</dbReference>
<sequence length="159" mass="18408">MKVNSQENTGCKVFLEPIINTDLTIGNNKKSVILNYLDESVKNDDPRYAARKIEAYNGSKNITLPNGYVSKTKFILRFRADKLIGYKIYMDIGDDHNSFWDLLDFIKKHDKNSVNQFIYDYGKSPSYDDIFDNKGCKRTVSVVKRDKKSNIYELKVTVN</sequence>
<evidence type="ECO:0000313" key="2">
    <source>
        <dbReference type="Proteomes" id="UP001176806"/>
    </source>
</evidence>
<protein>
    <submittedName>
        <fullName evidence="1">Uncharacterized protein</fullName>
    </submittedName>
</protein>
<proteinExistence type="predicted"/>
<dbReference type="EMBL" id="JAUOEL010000001">
    <property type="protein sequence ID" value="MDO5973086.1"/>
    <property type="molecule type" value="Genomic_DNA"/>
</dbReference>
<reference evidence="1" key="1">
    <citation type="submission" date="2023-07" db="EMBL/GenBank/DDBJ databases">
        <title>Two novel species in the genus Flavivirga.</title>
        <authorList>
            <person name="Kwon K."/>
        </authorList>
    </citation>
    <scope>NUCLEOTIDE SEQUENCE</scope>
    <source>
        <strain evidence="1">KACC 14158</strain>
    </source>
</reference>
<organism evidence="1 2">
    <name type="scientific">Flavivirga jejuensis</name>
    <dbReference type="NCBI Taxonomy" id="870487"/>
    <lineage>
        <taxon>Bacteria</taxon>
        <taxon>Pseudomonadati</taxon>
        <taxon>Bacteroidota</taxon>
        <taxon>Flavobacteriia</taxon>
        <taxon>Flavobacteriales</taxon>
        <taxon>Flavobacteriaceae</taxon>
        <taxon>Flavivirga</taxon>
    </lineage>
</organism>
<keyword evidence="2" id="KW-1185">Reference proteome</keyword>
<comment type="caution">
    <text evidence="1">The sequence shown here is derived from an EMBL/GenBank/DDBJ whole genome shotgun (WGS) entry which is preliminary data.</text>
</comment>
<dbReference type="Proteomes" id="UP001176806">
    <property type="component" value="Unassembled WGS sequence"/>
</dbReference>
<accession>A0ABT8WIV4</accession>
<evidence type="ECO:0000313" key="1">
    <source>
        <dbReference type="EMBL" id="MDO5973086.1"/>
    </source>
</evidence>
<gene>
    <name evidence="1" type="ORF">Q4Q40_02730</name>
</gene>